<sequence>MAIDCRPFGIDALGDGIRGALSLTGGPMYAQVFEDSIRKVARVSRHLLLPAHKMIS</sequence>
<comment type="caution">
    <text evidence="1">The sequence shown here is derived from an EMBL/GenBank/DDBJ whole genome shotgun (WGS) entry which is preliminary data.</text>
</comment>
<dbReference type="AlphaFoldDB" id="E6QWG5"/>
<proteinExistence type="predicted"/>
<protein>
    <submittedName>
        <fullName evidence="1">Uncharacterized protein</fullName>
    </submittedName>
</protein>
<organism evidence="1">
    <name type="scientific">mine drainage metagenome</name>
    <dbReference type="NCBI Taxonomy" id="410659"/>
    <lineage>
        <taxon>unclassified sequences</taxon>
        <taxon>metagenomes</taxon>
        <taxon>ecological metagenomes</taxon>
    </lineage>
</organism>
<accession>E6QWG5</accession>
<reference evidence="1" key="1">
    <citation type="submission" date="2009-10" db="EMBL/GenBank/DDBJ databases">
        <title>Diversity of trophic interactions inside an arsenic-rich microbial ecosystem.</title>
        <authorList>
            <person name="Bertin P.N."/>
            <person name="Heinrich-Salmeron A."/>
            <person name="Pelletier E."/>
            <person name="Goulhen-Chollet F."/>
            <person name="Arsene-Ploetze F."/>
            <person name="Gallien S."/>
            <person name="Calteau A."/>
            <person name="Vallenet D."/>
            <person name="Casiot C."/>
            <person name="Chane-Woon-Ming B."/>
            <person name="Giloteaux L."/>
            <person name="Barakat M."/>
            <person name="Bonnefoy V."/>
            <person name="Bruneel O."/>
            <person name="Chandler M."/>
            <person name="Cleiss J."/>
            <person name="Duran R."/>
            <person name="Elbaz-Poulichet F."/>
            <person name="Fonknechten N."/>
            <person name="Lauga B."/>
            <person name="Mornico D."/>
            <person name="Ortet P."/>
            <person name="Schaeffer C."/>
            <person name="Siguier P."/>
            <person name="Alexander Thil Smith A."/>
            <person name="Van Dorsselaer A."/>
            <person name="Weissenbach J."/>
            <person name="Medigue C."/>
            <person name="Le Paslier D."/>
        </authorList>
    </citation>
    <scope>NUCLEOTIDE SEQUENCE</scope>
</reference>
<name>E6QWG5_9ZZZZ</name>
<evidence type="ECO:0000313" key="1">
    <source>
        <dbReference type="EMBL" id="CBI11588.1"/>
    </source>
</evidence>
<dbReference type="EMBL" id="CABR01000151">
    <property type="protein sequence ID" value="CBI11588.1"/>
    <property type="molecule type" value="Genomic_DNA"/>
</dbReference>
<gene>
    <name evidence="1" type="ORF">CARN7_2422</name>
</gene>